<dbReference type="InterPro" id="IPR037272">
    <property type="entry name" value="SNS_sf"/>
</dbReference>
<organism evidence="13 14">
    <name type="scientific">Aromia moschata</name>
    <dbReference type="NCBI Taxonomy" id="1265417"/>
    <lineage>
        <taxon>Eukaryota</taxon>
        <taxon>Metazoa</taxon>
        <taxon>Ecdysozoa</taxon>
        <taxon>Arthropoda</taxon>
        <taxon>Hexapoda</taxon>
        <taxon>Insecta</taxon>
        <taxon>Pterygota</taxon>
        <taxon>Neoptera</taxon>
        <taxon>Endopterygota</taxon>
        <taxon>Coleoptera</taxon>
        <taxon>Polyphaga</taxon>
        <taxon>Cucujiformia</taxon>
        <taxon>Chrysomeloidea</taxon>
        <taxon>Cerambycidae</taxon>
        <taxon>Cerambycinae</taxon>
        <taxon>Callichromatini</taxon>
        <taxon>Aromia</taxon>
    </lineage>
</organism>
<feature type="binding site" evidence="8">
    <location>
        <position position="482"/>
    </location>
    <ligand>
        <name>Na(+)</name>
        <dbReference type="ChEBI" id="CHEBI:29101"/>
        <label>1</label>
    </ligand>
</feature>
<sequence length="832" mass="93532">MGGIKTAFPAALSYGSARSKQLLPRSPTQSAPVYSRPSPQQLHATLRWGTRRIRVIFARASTCLVLIVDWKIVLVRKGSKERPTSSDLDTVSPNMGGSIVSKGSLVMDQDPDRAAWSGKMQFFLSIIGYSVGLGNIWRFPYLCQQNGGGAFLIPFAIMLILEGIPLFLIELGIGQKMRLGSLGVWNTIHPWLGGIGISSCLVTFFVALYYNVIITWCFYYLFNSFRFSLPWQSCPMENNTIVPECEESSATEYFWYRITLDVAPSIDEPGFPKWWIVLCLLLSWIIVFFIVMKGIQSSGKVVYFTSLFPYLVLTIFFIQGCTLEGASVGLAHMLTPRVDKLLEPKVWLDAATQVFYSFGLAFGSLIAFGSYNTPKKQLRARCSPRVCLNKKLLILHKIVSYSTIEQIPEEVYENVTSTIRSATLQNINATNSFGIKECSIANELEEAAEGTGLAFMVFTEAIAQLAGAPFWAIIFFMMLLSLGIGSQIGILEGVLCTIFDIEILKRIDKKYITATVCLICFLVGLIFTTGAGEYWLTMFDSFAGTIGLVVVACMEMISVIYIYGHEKFTKDIHDMTGIRPGIYWQVTWRFLAPLILVVILISSIVSMVRNHPEYQAWNREKAGVESLKYPIWVLGIAVSMIVASILPIPIVFILRRYQLLKMDINIHEGSIRRIDTTVSTKEMITDVDVQAYAMLREVYGNECLSRTQVFEWFKRFKEGRETTEDDSRPGQPSTSKTNENIEKIGKLIREDRGLSIRGLAEITGIDKECVRQILQESFNMRKVDEDDIVDSLGGYRDSDSDERREAPVEGQPGPLLPHGSRRRLLKEMSLAR</sequence>
<dbReference type="GO" id="GO:0015187">
    <property type="term" value="F:glycine transmembrane transporter activity"/>
    <property type="evidence" value="ECO:0007669"/>
    <property type="project" value="TreeGrafter"/>
</dbReference>
<evidence type="ECO:0000259" key="12">
    <source>
        <dbReference type="Pfam" id="PF17906"/>
    </source>
</evidence>
<feature type="transmembrane region" description="Helical" evidence="11">
    <location>
        <begin position="629"/>
        <end position="654"/>
    </location>
</feature>
<evidence type="ECO:0000256" key="8">
    <source>
        <dbReference type="PIRSR" id="PIRSR600175-1"/>
    </source>
</evidence>
<dbReference type="GO" id="GO:0089718">
    <property type="term" value="P:amino acid import across plasma membrane"/>
    <property type="evidence" value="ECO:0007669"/>
    <property type="project" value="TreeGrafter"/>
</dbReference>
<evidence type="ECO:0000256" key="3">
    <source>
        <dbReference type="ARBA" id="ARBA00022448"/>
    </source>
</evidence>
<evidence type="ECO:0000256" key="9">
    <source>
        <dbReference type="RuleBase" id="RU003732"/>
    </source>
</evidence>
<dbReference type="Proteomes" id="UP001162162">
    <property type="component" value="Unassembled WGS sequence"/>
</dbReference>
<evidence type="ECO:0000256" key="2">
    <source>
        <dbReference type="ARBA" id="ARBA00006459"/>
    </source>
</evidence>
<name>A0AAV8ZG14_9CUCU</name>
<feature type="binding site" evidence="8">
    <location>
        <position position="128"/>
    </location>
    <ligand>
        <name>Na(+)</name>
        <dbReference type="ChEBI" id="CHEBI:29101"/>
        <label>1</label>
    </ligand>
</feature>
<feature type="binding site" evidence="8">
    <location>
        <position position="357"/>
    </location>
    <ligand>
        <name>Na(+)</name>
        <dbReference type="ChEBI" id="CHEBI:29101"/>
        <label>1</label>
    </ligand>
</feature>
<keyword evidence="4 9" id="KW-0812">Transmembrane</keyword>
<feature type="transmembrane region" description="Helical" evidence="11">
    <location>
        <begin position="542"/>
        <end position="565"/>
    </location>
</feature>
<dbReference type="PRINTS" id="PR00176">
    <property type="entry name" value="NANEUSMPORT"/>
</dbReference>
<feature type="binding site" evidence="8">
    <location>
        <position position="135"/>
    </location>
    <ligand>
        <name>Na(+)</name>
        <dbReference type="ChEBI" id="CHEBI:29101"/>
        <label>1</label>
    </ligand>
</feature>
<dbReference type="Pfam" id="PF17906">
    <property type="entry name" value="HTH_48"/>
    <property type="match status" value="1"/>
</dbReference>
<feature type="domain" description="Mos1 transposase HTH" evidence="12">
    <location>
        <begin position="690"/>
        <end position="719"/>
    </location>
</feature>
<comment type="similarity">
    <text evidence="2 9">Belongs to the sodium:neurotransmitter symporter (SNF) (TC 2.A.22) family.</text>
</comment>
<dbReference type="EMBL" id="JAPWTK010000001">
    <property type="protein sequence ID" value="KAJ8963444.1"/>
    <property type="molecule type" value="Genomic_DNA"/>
</dbReference>
<dbReference type="GO" id="GO:0005283">
    <property type="term" value="F:amino acid:sodium symporter activity"/>
    <property type="evidence" value="ECO:0007669"/>
    <property type="project" value="TreeGrafter"/>
</dbReference>
<evidence type="ECO:0000313" key="13">
    <source>
        <dbReference type="EMBL" id="KAJ8963444.1"/>
    </source>
</evidence>
<accession>A0AAV8ZG14</accession>
<feature type="region of interest" description="Disordered" evidence="10">
    <location>
        <begin position="790"/>
        <end position="832"/>
    </location>
</feature>
<keyword evidence="8" id="KW-0479">Metal-binding</keyword>
<dbReference type="PANTHER" id="PTHR11616:SF236">
    <property type="entry name" value="TRANSPORTER"/>
    <property type="match status" value="1"/>
</dbReference>
<dbReference type="InterPro" id="IPR000175">
    <property type="entry name" value="Na/ntran_symport"/>
</dbReference>
<comment type="subcellular location">
    <subcellularLocation>
        <location evidence="1">Membrane</location>
        <topology evidence="1">Multi-pass membrane protein</topology>
    </subcellularLocation>
</comment>
<dbReference type="PROSITE" id="PS50267">
    <property type="entry name" value="NA_NEUROTRAN_SYMP_3"/>
    <property type="match status" value="1"/>
</dbReference>
<keyword evidence="14" id="KW-1185">Reference proteome</keyword>
<dbReference type="PROSITE" id="PS00610">
    <property type="entry name" value="NA_NEUROTRAN_SYMP_1"/>
    <property type="match status" value="1"/>
</dbReference>
<evidence type="ECO:0000256" key="6">
    <source>
        <dbReference type="ARBA" id="ARBA00022989"/>
    </source>
</evidence>
<feature type="transmembrane region" description="Helical" evidence="11">
    <location>
        <begin position="511"/>
        <end position="536"/>
    </location>
</feature>
<dbReference type="GO" id="GO:0005886">
    <property type="term" value="C:plasma membrane"/>
    <property type="evidence" value="ECO:0007669"/>
    <property type="project" value="TreeGrafter"/>
</dbReference>
<evidence type="ECO:0000256" key="4">
    <source>
        <dbReference type="ARBA" id="ARBA00022692"/>
    </source>
</evidence>
<feature type="region of interest" description="Disordered" evidence="10">
    <location>
        <begin position="721"/>
        <end position="742"/>
    </location>
</feature>
<keyword evidence="7 11" id="KW-0472">Membrane</keyword>
<evidence type="ECO:0000256" key="1">
    <source>
        <dbReference type="ARBA" id="ARBA00004141"/>
    </source>
</evidence>
<gene>
    <name evidence="13" type="ORF">NQ318_018924</name>
</gene>
<feature type="transmembrane region" description="Helical" evidence="11">
    <location>
        <begin position="453"/>
        <end position="474"/>
    </location>
</feature>
<keyword evidence="6 11" id="KW-1133">Transmembrane helix</keyword>
<feature type="binding site" evidence="8">
    <location>
        <position position="131"/>
    </location>
    <ligand>
        <name>Na(+)</name>
        <dbReference type="ChEBI" id="CHEBI:29101"/>
        <label>1</label>
    </ligand>
</feature>
<feature type="compositionally biased region" description="Basic and acidic residues" evidence="10">
    <location>
        <begin position="796"/>
        <end position="807"/>
    </location>
</feature>
<feature type="binding site" evidence="8">
    <location>
        <position position="486"/>
    </location>
    <ligand>
        <name>Na(+)</name>
        <dbReference type="ChEBI" id="CHEBI:29101"/>
        <label>1</label>
    </ligand>
</feature>
<dbReference type="Gene3D" id="1.10.10.1450">
    <property type="match status" value="1"/>
</dbReference>
<feature type="transmembrane region" description="Helical" evidence="11">
    <location>
        <begin position="586"/>
        <end position="609"/>
    </location>
</feature>
<feature type="transmembrane region" description="Helical" evidence="11">
    <location>
        <begin position="480"/>
        <end position="499"/>
    </location>
</feature>
<feature type="transmembrane region" description="Helical" evidence="11">
    <location>
        <begin position="354"/>
        <end position="371"/>
    </location>
</feature>
<dbReference type="PANTHER" id="PTHR11616">
    <property type="entry name" value="SODIUM/CHLORIDE DEPENDENT TRANSPORTER"/>
    <property type="match status" value="1"/>
</dbReference>
<evidence type="ECO:0000313" key="14">
    <source>
        <dbReference type="Proteomes" id="UP001162162"/>
    </source>
</evidence>
<dbReference type="Pfam" id="PF00209">
    <property type="entry name" value="SNF"/>
    <property type="match status" value="1"/>
</dbReference>
<proteinExistence type="inferred from homology"/>
<dbReference type="GO" id="GO:0015179">
    <property type="term" value="F:L-amino acid transmembrane transporter activity"/>
    <property type="evidence" value="ECO:0007669"/>
    <property type="project" value="TreeGrafter"/>
</dbReference>
<dbReference type="SUPFAM" id="SSF161070">
    <property type="entry name" value="SNF-like"/>
    <property type="match status" value="1"/>
</dbReference>
<feature type="transmembrane region" description="Helical" evidence="11">
    <location>
        <begin position="194"/>
        <end position="222"/>
    </location>
</feature>
<dbReference type="NCBIfam" id="NF037979">
    <property type="entry name" value="Na_transp"/>
    <property type="match status" value="1"/>
</dbReference>
<feature type="transmembrane region" description="Helical" evidence="11">
    <location>
        <begin position="151"/>
        <end position="173"/>
    </location>
</feature>
<dbReference type="InterPro" id="IPR041426">
    <property type="entry name" value="Mos1_HTH"/>
</dbReference>
<keyword evidence="8" id="KW-0915">Sodium</keyword>
<reference evidence="13" key="1">
    <citation type="journal article" date="2023" name="Insect Mol. Biol.">
        <title>Genome sequencing provides insights into the evolution of gene families encoding plant cell wall-degrading enzymes in longhorned beetles.</title>
        <authorList>
            <person name="Shin N.R."/>
            <person name="Okamura Y."/>
            <person name="Kirsch R."/>
            <person name="Pauchet Y."/>
        </authorList>
    </citation>
    <scope>NUCLEOTIDE SEQUENCE</scope>
    <source>
        <strain evidence="13">AMC_N1</strain>
    </source>
</reference>
<feature type="transmembrane region" description="Helical" evidence="11">
    <location>
        <begin position="307"/>
        <end position="334"/>
    </location>
</feature>
<keyword evidence="3 9" id="KW-0813">Transport</keyword>
<feature type="transmembrane region" description="Helical" evidence="11">
    <location>
        <begin position="122"/>
        <end position="139"/>
    </location>
</feature>
<comment type="caution">
    <text evidence="13">The sequence shown here is derived from an EMBL/GenBank/DDBJ whole genome shotgun (WGS) entry which is preliminary data.</text>
</comment>
<evidence type="ECO:0000256" key="10">
    <source>
        <dbReference type="SAM" id="MobiDB-lite"/>
    </source>
</evidence>
<keyword evidence="5 9" id="KW-0769">Symport</keyword>
<evidence type="ECO:0000256" key="5">
    <source>
        <dbReference type="ARBA" id="ARBA00022847"/>
    </source>
</evidence>
<dbReference type="AlphaFoldDB" id="A0AAV8ZG14"/>
<evidence type="ECO:0000256" key="11">
    <source>
        <dbReference type="SAM" id="Phobius"/>
    </source>
</evidence>
<evidence type="ECO:0000256" key="7">
    <source>
        <dbReference type="ARBA" id="ARBA00023136"/>
    </source>
</evidence>
<dbReference type="GO" id="GO:0046872">
    <property type="term" value="F:metal ion binding"/>
    <property type="evidence" value="ECO:0007669"/>
    <property type="project" value="UniProtKB-KW"/>
</dbReference>
<feature type="transmembrane region" description="Helical" evidence="11">
    <location>
        <begin position="274"/>
        <end position="295"/>
    </location>
</feature>
<protein>
    <recommendedName>
        <fullName evidence="9">Transporter</fullName>
    </recommendedName>
</protein>